<keyword evidence="6" id="KW-0472">Membrane</keyword>
<dbReference type="InterPro" id="IPR055342">
    <property type="entry name" value="MreC_beta-barrel_core"/>
</dbReference>
<dbReference type="EMBL" id="BKCL01000004">
    <property type="protein sequence ID" value="GEQ97869.1"/>
    <property type="molecule type" value="Genomic_DNA"/>
</dbReference>
<dbReference type="PANTHER" id="PTHR34138">
    <property type="entry name" value="CELL SHAPE-DETERMINING PROTEIN MREC"/>
    <property type="match status" value="1"/>
</dbReference>
<feature type="region of interest" description="Disordered" evidence="5">
    <location>
        <begin position="279"/>
        <end position="318"/>
    </location>
</feature>
<evidence type="ECO:0000313" key="10">
    <source>
        <dbReference type="Proteomes" id="UP000322084"/>
    </source>
</evidence>
<proteinExistence type="inferred from homology"/>
<evidence type="ECO:0000256" key="4">
    <source>
        <dbReference type="ARBA" id="ARBA00032089"/>
    </source>
</evidence>
<keyword evidence="3" id="KW-0133">Cell shape</keyword>
<accession>A0A5A7MYY6</accession>
<name>A0A5A7MYY6_9PROT</name>
<protein>
    <recommendedName>
        <fullName evidence="2">Cell shape-determining protein MreC</fullName>
    </recommendedName>
    <alternativeName>
        <fullName evidence="4">Cell shape protein MreC</fullName>
    </alternativeName>
</protein>
<evidence type="ECO:0000313" key="9">
    <source>
        <dbReference type="EMBL" id="GER00006.1"/>
    </source>
</evidence>
<dbReference type="NCBIfam" id="TIGR00219">
    <property type="entry name" value="mreC"/>
    <property type="match status" value="1"/>
</dbReference>
<evidence type="ECO:0000259" key="7">
    <source>
        <dbReference type="Pfam" id="PF04085"/>
    </source>
</evidence>
<sequence>MKAPIAKTSKGLLASRAGRWVFAGLLFFAFILLVLGRVNHPAIDKMRAVASDFSSPILGFLSRPVDRMDAAFEWAGSLTSLVAENTRLRAENERLLQWQSAALALERENLRLRALLNAPELTSKRVATPRVVGVSGGPFVRSVMINAGRVNGVARDQVVVDELGLVGRVFAAGRVAARVLLVTDLNSRVPVRLQRTGDPAIARGRNDTSLELVFLPPGAEPRLNDAVVTTGEGGIFPPDILLGHVDRVDGQGVGVRPIALLDRLEFVQVIEPVSSLLKIRPEEQDGNAPAANTDPQAKDAEPEDPEAVPQSGPQSGAL</sequence>
<evidence type="ECO:0000313" key="11">
    <source>
        <dbReference type="Proteomes" id="UP000325187"/>
    </source>
</evidence>
<comment type="similarity">
    <text evidence="1">Belongs to the MreC family.</text>
</comment>
<keyword evidence="6" id="KW-0812">Transmembrane</keyword>
<comment type="caution">
    <text evidence="9">The sequence shown here is derived from an EMBL/GenBank/DDBJ whole genome shotgun (WGS) entry which is preliminary data.</text>
</comment>
<evidence type="ECO:0000256" key="6">
    <source>
        <dbReference type="SAM" id="Phobius"/>
    </source>
</evidence>
<feature type="transmembrane region" description="Helical" evidence="6">
    <location>
        <begin position="20"/>
        <end position="38"/>
    </location>
</feature>
<dbReference type="GO" id="GO:0008360">
    <property type="term" value="P:regulation of cell shape"/>
    <property type="evidence" value="ECO:0007669"/>
    <property type="project" value="UniProtKB-KW"/>
</dbReference>
<dbReference type="EMBL" id="BKCM01000002">
    <property type="protein sequence ID" value="GER00006.1"/>
    <property type="molecule type" value="Genomic_DNA"/>
</dbReference>
<dbReference type="InterPro" id="IPR007221">
    <property type="entry name" value="MreC"/>
</dbReference>
<dbReference type="Proteomes" id="UP000325187">
    <property type="component" value="Unassembled WGS sequence"/>
</dbReference>
<dbReference type="AlphaFoldDB" id="A0A5A7MYY6"/>
<dbReference type="Pfam" id="PF04085">
    <property type="entry name" value="MreC"/>
    <property type="match status" value="1"/>
</dbReference>
<feature type="domain" description="Rod shape-determining protein MreC beta-barrel core" evidence="7">
    <location>
        <begin position="131"/>
        <end position="271"/>
    </location>
</feature>
<evidence type="ECO:0000256" key="1">
    <source>
        <dbReference type="ARBA" id="ARBA00009369"/>
    </source>
</evidence>
<evidence type="ECO:0000256" key="2">
    <source>
        <dbReference type="ARBA" id="ARBA00013855"/>
    </source>
</evidence>
<evidence type="ECO:0000256" key="3">
    <source>
        <dbReference type="ARBA" id="ARBA00022960"/>
    </source>
</evidence>
<dbReference type="Proteomes" id="UP000322084">
    <property type="component" value="Unassembled WGS sequence"/>
</dbReference>
<dbReference type="Gene3D" id="2.40.10.340">
    <property type="entry name" value="Rod shape-determining protein MreC, domain 1"/>
    <property type="match status" value="1"/>
</dbReference>
<dbReference type="GO" id="GO:0005886">
    <property type="term" value="C:plasma membrane"/>
    <property type="evidence" value="ECO:0007669"/>
    <property type="project" value="TreeGrafter"/>
</dbReference>
<evidence type="ECO:0000256" key="5">
    <source>
        <dbReference type="SAM" id="MobiDB-lite"/>
    </source>
</evidence>
<gene>
    <name evidence="8" type="ORF">JCM17844_15060</name>
    <name evidence="9" type="ORF">JCM17845_06290</name>
</gene>
<keyword evidence="6" id="KW-1133">Transmembrane helix</keyword>
<keyword evidence="11" id="KW-1185">Reference proteome</keyword>
<dbReference type="PANTHER" id="PTHR34138:SF1">
    <property type="entry name" value="CELL SHAPE-DETERMINING PROTEIN MREC"/>
    <property type="match status" value="1"/>
</dbReference>
<organism evidence="9 11">
    <name type="scientific">Iodidimonas gelatinilytica</name>
    <dbReference type="NCBI Taxonomy" id="1236966"/>
    <lineage>
        <taxon>Bacteria</taxon>
        <taxon>Pseudomonadati</taxon>
        <taxon>Pseudomonadota</taxon>
        <taxon>Alphaproteobacteria</taxon>
        <taxon>Iodidimonadales</taxon>
        <taxon>Iodidimonadaceae</taxon>
        <taxon>Iodidimonas</taxon>
    </lineage>
</organism>
<dbReference type="InterPro" id="IPR042175">
    <property type="entry name" value="Cell/Rod_MreC_2"/>
</dbReference>
<dbReference type="Gene3D" id="2.40.10.350">
    <property type="entry name" value="Rod shape-determining protein MreC, domain 2"/>
    <property type="match status" value="1"/>
</dbReference>
<dbReference type="InterPro" id="IPR042177">
    <property type="entry name" value="Cell/Rod_1"/>
</dbReference>
<evidence type="ECO:0000313" key="8">
    <source>
        <dbReference type="EMBL" id="GEQ97869.1"/>
    </source>
</evidence>
<dbReference type="RefSeq" id="WP_210431537.1">
    <property type="nucleotide sequence ID" value="NZ_BKCL01000004.1"/>
</dbReference>
<accession>A0A5A7MSL7</accession>
<reference evidence="10 11" key="1">
    <citation type="submission" date="2019-09" db="EMBL/GenBank/DDBJ databases">
        <title>NBRP : Genome information of microbial organism related human and environment.</title>
        <authorList>
            <person name="Hattori M."/>
            <person name="Oshima K."/>
            <person name="Inaba H."/>
            <person name="Suda W."/>
            <person name="Sakamoto M."/>
            <person name="Iino T."/>
            <person name="Kitahara M."/>
            <person name="Oshida Y."/>
            <person name="Iida T."/>
            <person name="Kudo T."/>
            <person name="Itoh T."/>
            <person name="Ohkuma M."/>
        </authorList>
    </citation>
    <scope>NUCLEOTIDE SEQUENCE [LARGE SCALE GENOMIC DNA]</scope>
    <source>
        <strain evidence="8 10">Hi-2</strain>
        <strain evidence="9 11">Mie-1</strain>
    </source>
</reference>